<dbReference type="Proteomes" id="UP000572680">
    <property type="component" value="Unassembled WGS sequence"/>
</dbReference>
<proteinExistence type="predicted"/>
<dbReference type="AlphaFoldDB" id="A0A7W3QNN8"/>
<evidence type="ECO:0000259" key="1">
    <source>
        <dbReference type="Pfam" id="PF22483"/>
    </source>
</evidence>
<sequence length="103" mass="11274">MRAKRYSVPVRLIGRTVRVMLHASELIVYDGQAEVARHDRLLARGRSRLVLDHYLEILVCKPGASPGAAALEQAREAGKSTPVHDRWWAAACKPTATAPAPGH</sequence>
<name>A0A7W3QNN8_ACTNM</name>
<comment type="caution">
    <text evidence="2">The sequence shown here is derived from an EMBL/GenBank/DDBJ whole genome shotgun (WGS) entry which is preliminary data.</text>
</comment>
<dbReference type="Pfam" id="PF22483">
    <property type="entry name" value="Mu-transpos_C_2"/>
    <property type="match status" value="1"/>
</dbReference>
<dbReference type="EMBL" id="JACJIA010000007">
    <property type="protein sequence ID" value="MBA8953789.1"/>
    <property type="molecule type" value="Genomic_DNA"/>
</dbReference>
<dbReference type="RefSeq" id="WP_220509807.1">
    <property type="nucleotide sequence ID" value="NZ_JACJIA010000007.1"/>
</dbReference>
<keyword evidence="3" id="KW-1185">Reference proteome</keyword>
<gene>
    <name evidence="2" type="ORF">HNR61_005442</name>
</gene>
<evidence type="ECO:0000313" key="3">
    <source>
        <dbReference type="Proteomes" id="UP000572680"/>
    </source>
</evidence>
<reference evidence="2 3" key="1">
    <citation type="submission" date="2020-08" db="EMBL/GenBank/DDBJ databases">
        <title>Genomic Encyclopedia of Type Strains, Phase IV (KMG-IV): sequencing the most valuable type-strain genomes for metagenomic binning, comparative biology and taxonomic classification.</title>
        <authorList>
            <person name="Goeker M."/>
        </authorList>
    </citation>
    <scope>NUCLEOTIDE SEQUENCE [LARGE SCALE GENOMIC DNA]</scope>
    <source>
        <strain evidence="2 3">DSM 44197</strain>
    </source>
</reference>
<evidence type="ECO:0000313" key="2">
    <source>
        <dbReference type="EMBL" id="MBA8953789.1"/>
    </source>
</evidence>
<feature type="domain" description="Transposase for insertion sequence element IS21-like C-terminal" evidence="1">
    <location>
        <begin position="3"/>
        <end position="47"/>
    </location>
</feature>
<accession>A0A7W3QNN8</accession>
<protein>
    <recommendedName>
        <fullName evidence="1">Transposase for insertion sequence element IS21-like C-terminal domain-containing protein</fullName>
    </recommendedName>
</protein>
<organism evidence="2 3">
    <name type="scientific">Actinomadura namibiensis</name>
    <dbReference type="NCBI Taxonomy" id="182080"/>
    <lineage>
        <taxon>Bacteria</taxon>
        <taxon>Bacillati</taxon>
        <taxon>Actinomycetota</taxon>
        <taxon>Actinomycetes</taxon>
        <taxon>Streptosporangiales</taxon>
        <taxon>Thermomonosporaceae</taxon>
        <taxon>Actinomadura</taxon>
    </lineage>
</organism>
<dbReference type="InterPro" id="IPR054353">
    <property type="entry name" value="IstA-like_C"/>
</dbReference>